<dbReference type="PROSITE" id="PS01124">
    <property type="entry name" value="HTH_ARAC_FAMILY_2"/>
    <property type="match status" value="1"/>
</dbReference>
<sequence>MKSIDIPIHQLSDYFSGTIKLKKFNKEEDHAKARIMEAHRDNYYVFLILEHGKVPMEVDFKQLEMRDSNIIYIRPGQVHKADYNNPVKGWFLAIDPSVMQPIYKNVFEEVIVDIPVLQLEGTDIFEKICQILHTLDVISNDDPNKNNGEVLRKDLTNSILGLIAREYLNEKEILFRRIARDQEVYQKFRSLVNKNIKSTKSPSEYAKMLNLSLNYLNEIVKNLSGFPISKWIHQECILEAKRILYYSTASIKEISYELGYEDAAYFSRIFKKEAGCSPQDFRNKNHEKSNVYQ</sequence>
<dbReference type="RefSeq" id="WP_131330338.1">
    <property type="nucleotide sequence ID" value="NZ_CP044016.1"/>
</dbReference>
<proteinExistence type="predicted"/>
<keyword evidence="6" id="KW-1185">Reference proteome</keyword>
<dbReference type="Gene3D" id="1.10.10.60">
    <property type="entry name" value="Homeodomain-like"/>
    <property type="match status" value="1"/>
</dbReference>
<dbReference type="AlphaFoldDB" id="A0A5P2G849"/>
<dbReference type="Proteomes" id="UP000292424">
    <property type="component" value="Chromosome"/>
</dbReference>
<evidence type="ECO:0000313" key="5">
    <source>
        <dbReference type="EMBL" id="QES89393.1"/>
    </source>
</evidence>
<dbReference type="PRINTS" id="PR00032">
    <property type="entry name" value="HTHARAC"/>
</dbReference>
<keyword evidence="1" id="KW-0805">Transcription regulation</keyword>
<dbReference type="InterPro" id="IPR037923">
    <property type="entry name" value="HTH-like"/>
</dbReference>
<keyword evidence="3" id="KW-0804">Transcription</keyword>
<gene>
    <name evidence="5" type="ORF">E0W69_012210</name>
</gene>
<evidence type="ECO:0000256" key="1">
    <source>
        <dbReference type="ARBA" id="ARBA00023015"/>
    </source>
</evidence>
<dbReference type="Pfam" id="PF12833">
    <property type="entry name" value="HTH_18"/>
    <property type="match status" value="1"/>
</dbReference>
<dbReference type="EMBL" id="CP044016">
    <property type="protein sequence ID" value="QES89393.1"/>
    <property type="molecule type" value="Genomic_DNA"/>
</dbReference>
<protein>
    <submittedName>
        <fullName evidence="5">Helix-turn-helix domain-containing protein</fullName>
    </submittedName>
</protein>
<evidence type="ECO:0000256" key="3">
    <source>
        <dbReference type="ARBA" id="ARBA00023163"/>
    </source>
</evidence>
<dbReference type="GO" id="GO:0043565">
    <property type="term" value="F:sequence-specific DNA binding"/>
    <property type="evidence" value="ECO:0007669"/>
    <property type="project" value="InterPro"/>
</dbReference>
<accession>A0A5P2G849</accession>
<dbReference type="GO" id="GO:0003700">
    <property type="term" value="F:DNA-binding transcription factor activity"/>
    <property type="evidence" value="ECO:0007669"/>
    <property type="project" value="InterPro"/>
</dbReference>
<reference evidence="5 6" key="1">
    <citation type="submission" date="2019-09" db="EMBL/GenBank/DDBJ databases">
        <title>Complete genome sequence of Arachidicoccus sp. B3-10 isolated from apple orchard soil.</title>
        <authorList>
            <person name="Kim H.S."/>
            <person name="Han K.-I."/>
            <person name="Suh M.K."/>
            <person name="Lee K.C."/>
            <person name="Eom M.K."/>
            <person name="Kim J.-S."/>
            <person name="Kang S.W."/>
            <person name="Sin Y."/>
            <person name="Lee J.-S."/>
        </authorList>
    </citation>
    <scope>NUCLEOTIDE SEQUENCE [LARGE SCALE GENOMIC DNA]</scope>
    <source>
        <strain evidence="5 6">B3-10</strain>
    </source>
</reference>
<keyword evidence="2" id="KW-0238">DNA-binding</keyword>
<dbReference type="SMART" id="SM00342">
    <property type="entry name" value="HTH_ARAC"/>
    <property type="match status" value="1"/>
</dbReference>
<dbReference type="InterPro" id="IPR020449">
    <property type="entry name" value="Tscrpt_reg_AraC-type_HTH"/>
</dbReference>
<dbReference type="SUPFAM" id="SSF46689">
    <property type="entry name" value="Homeodomain-like"/>
    <property type="match status" value="1"/>
</dbReference>
<name>A0A5P2G849_9BACT</name>
<evidence type="ECO:0000313" key="6">
    <source>
        <dbReference type="Proteomes" id="UP000292424"/>
    </source>
</evidence>
<dbReference type="KEGG" id="arac:E0W69_012210"/>
<dbReference type="SUPFAM" id="SSF51215">
    <property type="entry name" value="Regulatory protein AraC"/>
    <property type="match status" value="1"/>
</dbReference>
<dbReference type="InterPro" id="IPR018060">
    <property type="entry name" value="HTH_AraC"/>
</dbReference>
<dbReference type="InterPro" id="IPR009057">
    <property type="entry name" value="Homeodomain-like_sf"/>
</dbReference>
<dbReference type="PANTHER" id="PTHR43280">
    <property type="entry name" value="ARAC-FAMILY TRANSCRIPTIONAL REGULATOR"/>
    <property type="match status" value="1"/>
</dbReference>
<dbReference type="PANTHER" id="PTHR43280:SF32">
    <property type="entry name" value="TRANSCRIPTIONAL REGULATORY PROTEIN"/>
    <property type="match status" value="1"/>
</dbReference>
<evidence type="ECO:0000256" key="2">
    <source>
        <dbReference type="ARBA" id="ARBA00023125"/>
    </source>
</evidence>
<feature type="domain" description="HTH araC/xylS-type" evidence="4">
    <location>
        <begin position="186"/>
        <end position="284"/>
    </location>
</feature>
<organism evidence="5 6">
    <name type="scientific">Rhizosphaericola mali</name>
    <dbReference type="NCBI Taxonomy" id="2545455"/>
    <lineage>
        <taxon>Bacteria</taxon>
        <taxon>Pseudomonadati</taxon>
        <taxon>Bacteroidota</taxon>
        <taxon>Chitinophagia</taxon>
        <taxon>Chitinophagales</taxon>
        <taxon>Chitinophagaceae</taxon>
        <taxon>Rhizosphaericola</taxon>
    </lineage>
</organism>
<dbReference type="OrthoDB" id="1096411at2"/>
<evidence type="ECO:0000259" key="4">
    <source>
        <dbReference type="PROSITE" id="PS01124"/>
    </source>
</evidence>